<evidence type="ECO:0000313" key="1">
    <source>
        <dbReference type="EMBL" id="QBI52091.1"/>
    </source>
</evidence>
<dbReference type="EMBL" id="CP036455">
    <property type="protein sequence ID" value="QBI52091.1"/>
    <property type="molecule type" value="Genomic_DNA"/>
</dbReference>
<name>A0A4P6PYX8_9ACTN</name>
<evidence type="ECO:0000313" key="2">
    <source>
        <dbReference type="Proteomes" id="UP000292235"/>
    </source>
</evidence>
<dbReference type="KEGG" id="strr:EKD16_01370"/>
<sequence>MIAGTWGDADGAAAWMVSQYEKVRSEIDGPDAFWSPAGDRYTAALRDMADGRDLTWQYQLGGDERAFVAVIACSPNTWDAEAPCPLEREER</sequence>
<dbReference type="Proteomes" id="UP000292235">
    <property type="component" value="Chromosome"/>
</dbReference>
<organism evidence="1 2">
    <name type="scientific">Streptomonospora litoralis</name>
    <dbReference type="NCBI Taxonomy" id="2498135"/>
    <lineage>
        <taxon>Bacteria</taxon>
        <taxon>Bacillati</taxon>
        <taxon>Actinomycetota</taxon>
        <taxon>Actinomycetes</taxon>
        <taxon>Streptosporangiales</taxon>
        <taxon>Nocardiopsidaceae</taxon>
        <taxon>Streptomonospora</taxon>
    </lineage>
</organism>
<gene>
    <name evidence="1" type="ORF">EKD16_01370</name>
</gene>
<dbReference type="AlphaFoldDB" id="A0A4P6PYX8"/>
<reference evidence="1 2" key="1">
    <citation type="submission" date="2019-02" db="EMBL/GenBank/DDBJ databases">
        <authorList>
            <person name="Khodamoradi S."/>
            <person name="Hahnke R.L."/>
            <person name="Kaempfer P."/>
            <person name="Schumann P."/>
            <person name="Rohde M."/>
            <person name="Steinert M."/>
            <person name="Luzhetskyy A."/>
            <person name="Wink J."/>
            <person name="Ruckert C."/>
        </authorList>
    </citation>
    <scope>NUCLEOTIDE SEQUENCE [LARGE SCALE GENOMIC DNA]</scope>
    <source>
        <strain evidence="1 2">M2</strain>
    </source>
</reference>
<proteinExistence type="predicted"/>
<accession>A0A4P6PYX8</accession>
<protein>
    <submittedName>
        <fullName evidence="1">Uncharacterized protein</fullName>
    </submittedName>
</protein>
<keyword evidence="2" id="KW-1185">Reference proteome</keyword>